<dbReference type="AlphaFoldDB" id="A0A6B8RSL7"/>
<name>A0A6B8RSL7_9BACL</name>
<evidence type="ECO:0000313" key="1">
    <source>
        <dbReference type="EMBL" id="QGQ98218.1"/>
    </source>
</evidence>
<protein>
    <submittedName>
        <fullName evidence="1">Putative motility protein</fullName>
    </submittedName>
</protein>
<organism evidence="1 2">
    <name type="scientific">Paenibacillus psychroresistens</name>
    <dbReference type="NCBI Taxonomy" id="1778678"/>
    <lineage>
        <taxon>Bacteria</taxon>
        <taxon>Bacillati</taxon>
        <taxon>Bacillota</taxon>
        <taxon>Bacilli</taxon>
        <taxon>Bacillales</taxon>
        <taxon>Paenibacillaceae</taxon>
        <taxon>Paenibacillus</taxon>
    </lineage>
</organism>
<evidence type="ECO:0000313" key="2">
    <source>
        <dbReference type="Proteomes" id="UP000426246"/>
    </source>
</evidence>
<reference evidence="2" key="1">
    <citation type="submission" date="2018-11" db="EMBL/GenBank/DDBJ databases">
        <title>Complete genome sequence of Paenibacillus sp. ML311-T8.</title>
        <authorList>
            <person name="Nam Y.-D."/>
            <person name="Kang J."/>
            <person name="Chung W.-H."/>
            <person name="Park Y.S."/>
        </authorList>
    </citation>
    <scope>NUCLEOTIDE SEQUENCE [LARGE SCALE GENOMIC DNA]</scope>
    <source>
        <strain evidence="2">ML311-T8</strain>
    </source>
</reference>
<dbReference type="EMBL" id="CP034235">
    <property type="protein sequence ID" value="QGQ98218.1"/>
    <property type="molecule type" value="Genomic_DNA"/>
</dbReference>
<accession>A0A6B8RSL7</accession>
<sequence>MEMLKMEVSNSVYAAASGSDALQAAVGMKLLSNVKDIQTAQAATLLQDFANSQPAPHPHLGKSLDIRG</sequence>
<proteinExistence type="predicted"/>
<keyword evidence="2" id="KW-1185">Reference proteome</keyword>
<dbReference type="Pfam" id="PF14070">
    <property type="entry name" value="YjfB_motility"/>
    <property type="match status" value="1"/>
</dbReference>
<dbReference type="Proteomes" id="UP000426246">
    <property type="component" value="Chromosome"/>
</dbReference>
<gene>
    <name evidence="1" type="ORF">EHS13_26695</name>
</gene>
<dbReference type="KEGG" id="ppsc:EHS13_26695"/>
<dbReference type="InterPro" id="IPR025906">
    <property type="entry name" value="YjfB_motility"/>
</dbReference>